<gene>
    <name evidence="2" type="ORF">L211DRAFT_848944</name>
</gene>
<reference evidence="2 3" key="1">
    <citation type="journal article" date="2018" name="Nat. Ecol. Evol.">
        <title>Pezizomycetes genomes reveal the molecular basis of ectomycorrhizal truffle lifestyle.</title>
        <authorList>
            <person name="Murat C."/>
            <person name="Payen T."/>
            <person name="Noel B."/>
            <person name="Kuo A."/>
            <person name="Morin E."/>
            <person name="Chen J."/>
            <person name="Kohler A."/>
            <person name="Krizsan K."/>
            <person name="Balestrini R."/>
            <person name="Da Silva C."/>
            <person name="Montanini B."/>
            <person name="Hainaut M."/>
            <person name="Levati E."/>
            <person name="Barry K.W."/>
            <person name="Belfiori B."/>
            <person name="Cichocki N."/>
            <person name="Clum A."/>
            <person name="Dockter R.B."/>
            <person name="Fauchery L."/>
            <person name="Guy J."/>
            <person name="Iotti M."/>
            <person name="Le Tacon F."/>
            <person name="Lindquist E.A."/>
            <person name="Lipzen A."/>
            <person name="Malagnac F."/>
            <person name="Mello A."/>
            <person name="Molinier V."/>
            <person name="Miyauchi S."/>
            <person name="Poulain J."/>
            <person name="Riccioni C."/>
            <person name="Rubini A."/>
            <person name="Sitrit Y."/>
            <person name="Splivallo R."/>
            <person name="Traeger S."/>
            <person name="Wang M."/>
            <person name="Zifcakova L."/>
            <person name="Wipf D."/>
            <person name="Zambonelli A."/>
            <person name="Paolocci F."/>
            <person name="Nowrousian M."/>
            <person name="Ottonello S."/>
            <person name="Baldrian P."/>
            <person name="Spatafora J.W."/>
            <person name="Henrissat B."/>
            <person name="Nagy L.G."/>
            <person name="Aury J.M."/>
            <person name="Wincker P."/>
            <person name="Grigoriev I.V."/>
            <person name="Bonfante P."/>
            <person name="Martin F.M."/>
        </authorList>
    </citation>
    <scope>NUCLEOTIDE SEQUENCE [LARGE SCALE GENOMIC DNA]</scope>
    <source>
        <strain evidence="2 3">ATCC MYA-4762</strain>
    </source>
</reference>
<accession>A0A3N4LPB0</accession>
<dbReference type="Proteomes" id="UP000267821">
    <property type="component" value="Unassembled WGS sequence"/>
</dbReference>
<evidence type="ECO:0000313" key="2">
    <source>
        <dbReference type="EMBL" id="RPB24646.1"/>
    </source>
</evidence>
<sequence length="293" mass="31679">MTTSQASPAPVDASAATPAILLEAPATAPACTMTSDAVARLEKLSLEEEGTESTTAAMEEQEQVINTEMLSAPSTVSAPSQSQVFAPRPIRAPFPGLYRPIPQRLPKPMLVQLDESPMARSPSPVIAYTQHRRSSSAASTLAAGESRWNAVKLLESRLAAGETTEADEANEGSNGDANNVLFYSSPSKDVLDELYKIIRSNKAYPLSNFRELSATSPSPSFYRNRTPTKTPSSPSQHRRKISDAATPDSQLITRSPNPEREWNKVVFPSSPISRTTMRNPILFNSQFGTVSAD</sequence>
<evidence type="ECO:0000256" key="1">
    <source>
        <dbReference type="SAM" id="MobiDB-lite"/>
    </source>
</evidence>
<dbReference type="EMBL" id="ML121541">
    <property type="protein sequence ID" value="RPB24646.1"/>
    <property type="molecule type" value="Genomic_DNA"/>
</dbReference>
<dbReference type="AlphaFoldDB" id="A0A3N4LPB0"/>
<name>A0A3N4LPB0_9PEZI</name>
<evidence type="ECO:0000313" key="3">
    <source>
        <dbReference type="Proteomes" id="UP000267821"/>
    </source>
</evidence>
<feature type="compositionally biased region" description="Polar residues" evidence="1">
    <location>
        <begin position="214"/>
        <end position="235"/>
    </location>
</feature>
<feature type="compositionally biased region" description="Polar residues" evidence="1">
    <location>
        <begin position="247"/>
        <end position="256"/>
    </location>
</feature>
<dbReference type="InParanoid" id="A0A3N4LPB0"/>
<dbReference type="OrthoDB" id="5358005at2759"/>
<organism evidence="2 3">
    <name type="scientific">Terfezia boudieri ATCC MYA-4762</name>
    <dbReference type="NCBI Taxonomy" id="1051890"/>
    <lineage>
        <taxon>Eukaryota</taxon>
        <taxon>Fungi</taxon>
        <taxon>Dikarya</taxon>
        <taxon>Ascomycota</taxon>
        <taxon>Pezizomycotina</taxon>
        <taxon>Pezizomycetes</taxon>
        <taxon>Pezizales</taxon>
        <taxon>Pezizaceae</taxon>
        <taxon>Terfezia</taxon>
    </lineage>
</organism>
<protein>
    <submittedName>
        <fullName evidence="2">Uncharacterized protein</fullName>
    </submittedName>
</protein>
<feature type="region of interest" description="Disordered" evidence="1">
    <location>
        <begin position="214"/>
        <end position="261"/>
    </location>
</feature>
<keyword evidence="3" id="KW-1185">Reference proteome</keyword>
<proteinExistence type="predicted"/>